<dbReference type="EMBL" id="QGGU01000007">
    <property type="protein sequence ID" value="PWK50034.1"/>
    <property type="molecule type" value="Genomic_DNA"/>
</dbReference>
<dbReference type="GO" id="GO:0006950">
    <property type="term" value="P:response to stress"/>
    <property type="evidence" value="ECO:0007669"/>
    <property type="project" value="UniProtKB-ARBA"/>
</dbReference>
<comment type="caution">
    <text evidence="2">The sequence shown here is derived from an EMBL/GenBank/DDBJ whole genome shotgun (WGS) entry which is preliminary data.</text>
</comment>
<dbReference type="RefSeq" id="WP_109763813.1">
    <property type="nucleotide sequence ID" value="NZ_QGGU01000007.1"/>
</dbReference>
<evidence type="ECO:0000313" key="3">
    <source>
        <dbReference type="Proteomes" id="UP000245790"/>
    </source>
</evidence>
<reference evidence="2 3" key="1">
    <citation type="submission" date="2018-05" db="EMBL/GenBank/DDBJ databases">
        <title>Genomic Encyclopedia of Type Strains, Phase IV (KMG-IV): sequencing the most valuable type-strain genomes for metagenomic binning, comparative biology and taxonomic classification.</title>
        <authorList>
            <person name="Goeker M."/>
        </authorList>
    </citation>
    <scope>NUCLEOTIDE SEQUENCE [LARGE SCALE GENOMIC DNA]</scope>
    <source>
        <strain evidence="2 3">DSM 25350</strain>
    </source>
</reference>
<evidence type="ECO:0000259" key="1">
    <source>
        <dbReference type="SMART" id="SM00731"/>
    </source>
</evidence>
<proteinExistence type="predicted"/>
<evidence type="ECO:0000313" key="2">
    <source>
        <dbReference type="EMBL" id="PWK50034.1"/>
    </source>
</evidence>
<dbReference type="Pfam" id="PF10263">
    <property type="entry name" value="SprT-like"/>
    <property type="match status" value="1"/>
</dbReference>
<keyword evidence="3" id="KW-1185">Reference proteome</keyword>
<feature type="domain" description="SprT-like" evidence="1">
    <location>
        <begin position="34"/>
        <end position="171"/>
    </location>
</feature>
<dbReference type="SMART" id="SM00731">
    <property type="entry name" value="SprT"/>
    <property type="match status" value="1"/>
</dbReference>
<gene>
    <name evidence="2" type="ORF">C8D97_107200</name>
</gene>
<dbReference type="Proteomes" id="UP000245790">
    <property type="component" value="Unassembled WGS sequence"/>
</dbReference>
<sequence length="208" mass="24265">MSKRVGIGLLTGFLAEKCHHRCYDFTLQFKGITQPVYKSLQQKFSLYQQSYAELNGWRLAWDYGKRRAGACFPRDKKITISRHHIRLNAEDTIVDTFNHEIAHALAWERHQYAGHGEPWKSIVSQLGGIASARGAFRVPVAPWVLVLRQDKLETVTKVAERYRKNSKIHLYMLKSQPETRGNLFYLSRKDYIDWCEQSLDYSALNFVR</sequence>
<dbReference type="OrthoDB" id="9793623at2"/>
<dbReference type="InterPro" id="IPR006640">
    <property type="entry name" value="SprT-like_domain"/>
</dbReference>
<accession>A0A316FMS8</accession>
<organism evidence="2 3">
    <name type="scientific">Pleionea mediterranea</name>
    <dbReference type="NCBI Taxonomy" id="523701"/>
    <lineage>
        <taxon>Bacteria</taxon>
        <taxon>Pseudomonadati</taxon>
        <taxon>Pseudomonadota</taxon>
        <taxon>Gammaproteobacteria</taxon>
        <taxon>Oceanospirillales</taxon>
        <taxon>Pleioneaceae</taxon>
        <taxon>Pleionea</taxon>
    </lineage>
</organism>
<protein>
    <submittedName>
        <fullName evidence="2">SprT-like family protein</fullName>
    </submittedName>
</protein>
<dbReference type="AlphaFoldDB" id="A0A316FMS8"/>
<name>A0A316FMS8_9GAMM</name>